<dbReference type="EMBL" id="AMZH03011034">
    <property type="protein sequence ID" value="RRT53648.1"/>
    <property type="molecule type" value="Genomic_DNA"/>
</dbReference>
<evidence type="ECO:0000313" key="2">
    <source>
        <dbReference type="Proteomes" id="UP000287651"/>
    </source>
</evidence>
<accession>A0A426YPJ8</accession>
<dbReference type="Proteomes" id="UP000287651">
    <property type="component" value="Unassembled WGS sequence"/>
</dbReference>
<sequence length="116" mass="12663">MYGLCQHNVGPLPPLIVFTPLAIDLRPPILKSHSDEASLQDSLSHSSSRSPQTSLKLEYHYLDSEPLSPTSTISVTQCFLHDNSNGSIMAYSSRVPASMSYCPVLRPSDPNFASTN</sequence>
<protein>
    <submittedName>
        <fullName evidence="1">Uncharacterized protein</fullName>
    </submittedName>
</protein>
<name>A0A426YPJ8_ENSVE</name>
<gene>
    <name evidence="1" type="ORF">B296_00026031</name>
</gene>
<organism evidence="1 2">
    <name type="scientific">Ensete ventricosum</name>
    <name type="common">Abyssinian banana</name>
    <name type="synonym">Musa ensete</name>
    <dbReference type="NCBI Taxonomy" id="4639"/>
    <lineage>
        <taxon>Eukaryota</taxon>
        <taxon>Viridiplantae</taxon>
        <taxon>Streptophyta</taxon>
        <taxon>Embryophyta</taxon>
        <taxon>Tracheophyta</taxon>
        <taxon>Spermatophyta</taxon>
        <taxon>Magnoliopsida</taxon>
        <taxon>Liliopsida</taxon>
        <taxon>Zingiberales</taxon>
        <taxon>Musaceae</taxon>
        <taxon>Ensete</taxon>
    </lineage>
</organism>
<dbReference type="AlphaFoldDB" id="A0A426YPJ8"/>
<reference evidence="1 2" key="1">
    <citation type="journal article" date="2014" name="Agronomy (Basel)">
        <title>A Draft Genome Sequence for Ensete ventricosum, the Drought-Tolerant Tree Against Hunger.</title>
        <authorList>
            <person name="Harrison J."/>
            <person name="Moore K.A."/>
            <person name="Paszkiewicz K."/>
            <person name="Jones T."/>
            <person name="Grant M."/>
            <person name="Ambacheew D."/>
            <person name="Muzemil S."/>
            <person name="Studholme D.J."/>
        </authorList>
    </citation>
    <scope>NUCLEOTIDE SEQUENCE [LARGE SCALE GENOMIC DNA]</scope>
</reference>
<comment type="caution">
    <text evidence="1">The sequence shown here is derived from an EMBL/GenBank/DDBJ whole genome shotgun (WGS) entry which is preliminary data.</text>
</comment>
<evidence type="ECO:0000313" key="1">
    <source>
        <dbReference type="EMBL" id="RRT53648.1"/>
    </source>
</evidence>
<proteinExistence type="predicted"/>